<keyword evidence="5" id="KW-1185">Reference proteome</keyword>
<dbReference type="PANTHER" id="PTHR30035:SF3">
    <property type="entry name" value="INTERMEMBRANE PHOSPHOLIPID TRANSPORT SYSTEM LIPOPROTEIN MLAA"/>
    <property type="match status" value="1"/>
</dbReference>
<evidence type="ECO:0000313" key="4">
    <source>
        <dbReference type="EMBL" id="GAA0473215.1"/>
    </source>
</evidence>
<dbReference type="RefSeq" id="WP_229956153.1">
    <property type="nucleotide sequence ID" value="NZ_BAAAEM010000002.1"/>
</dbReference>
<comment type="caution">
    <text evidence="4">The sequence shown here is derived from an EMBL/GenBank/DDBJ whole genome shotgun (WGS) entry which is preliminary data.</text>
</comment>
<dbReference type="Pfam" id="PF04333">
    <property type="entry name" value="MlaA"/>
    <property type="match status" value="1"/>
</dbReference>
<sequence length="347" mass="36866">MSFSEFVIAMALAHTPATPTPPPTIADQPLDIVTIDVLDRRSSGAPAALSARAQLFGALAIAPGEAAQAEPSGTPAQAPWPVPLEPVPLEPTAPPPAFDEPLLPVDPLGSDAESVADPADGNEIVVTARPRPPKSDPLQELNADTFGVIQDVDQAVVGPVALAYEDAVPSPIRSGLSNFLSNLGEPIVFLNYLLQLKPGKAVETLGRFAINSTIGIGGLVDVAKRPPFNLPKRNNGFANTLGYYGVEPGPFLFLPLIGPTTVRDLFGRVVDLSVLPVAVGKPFNQLVYTLPAGIITSLDIRAEQDEQIQKLRDSNDPYTATRELYLQQRQAEIDALRGKAPEKSEDE</sequence>
<evidence type="ECO:0000256" key="1">
    <source>
        <dbReference type="ARBA" id="ARBA00010634"/>
    </source>
</evidence>
<dbReference type="Proteomes" id="UP001500713">
    <property type="component" value="Unassembled WGS sequence"/>
</dbReference>
<dbReference type="PANTHER" id="PTHR30035">
    <property type="entry name" value="LIPOPROTEIN VACJ-RELATED"/>
    <property type="match status" value="1"/>
</dbReference>
<evidence type="ECO:0000313" key="5">
    <source>
        <dbReference type="Proteomes" id="UP001500713"/>
    </source>
</evidence>
<feature type="compositionally biased region" description="Pro residues" evidence="3">
    <location>
        <begin position="78"/>
        <end position="98"/>
    </location>
</feature>
<proteinExistence type="inferred from homology"/>
<keyword evidence="2" id="KW-0732">Signal</keyword>
<comment type="similarity">
    <text evidence="1">Belongs to the MlaA family.</text>
</comment>
<evidence type="ECO:0008006" key="6">
    <source>
        <dbReference type="Google" id="ProtNLM"/>
    </source>
</evidence>
<evidence type="ECO:0000256" key="2">
    <source>
        <dbReference type="ARBA" id="ARBA00022729"/>
    </source>
</evidence>
<organism evidence="4 5">
    <name type="scientific">Parasphingorhabdus litoris</name>
    <dbReference type="NCBI Taxonomy" id="394733"/>
    <lineage>
        <taxon>Bacteria</taxon>
        <taxon>Pseudomonadati</taxon>
        <taxon>Pseudomonadota</taxon>
        <taxon>Alphaproteobacteria</taxon>
        <taxon>Sphingomonadales</taxon>
        <taxon>Sphingomonadaceae</taxon>
        <taxon>Parasphingorhabdus</taxon>
    </lineage>
</organism>
<name>A0ABN1ACQ8_9SPHN</name>
<accession>A0ABN1ACQ8</accession>
<gene>
    <name evidence="4" type="ORF">GCM10009096_13140</name>
</gene>
<dbReference type="PRINTS" id="PR01805">
    <property type="entry name" value="VACJLIPOPROT"/>
</dbReference>
<dbReference type="InterPro" id="IPR007428">
    <property type="entry name" value="MlaA"/>
</dbReference>
<protein>
    <recommendedName>
        <fullName evidence="6">VacJ family lipoprotein</fullName>
    </recommendedName>
</protein>
<feature type="region of interest" description="Disordered" evidence="3">
    <location>
        <begin position="66"/>
        <end position="122"/>
    </location>
</feature>
<evidence type="ECO:0000256" key="3">
    <source>
        <dbReference type="SAM" id="MobiDB-lite"/>
    </source>
</evidence>
<dbReference type="EMBL" id="BAAAEM010000002">
    <property type="protein sequence ID" value="GAA0473215.1"/>
    <property type="molecule type" value="Genomic_DNA"/>
</dbReference>
<reference evidence="4 5" key="1">
    <citation type="journal article" date="2019" name="Int. J. Syst. Evol. Microbiol.">
        <title>The Global Catalogue of Microorganisms (GCM) 10K type strain sequencing project: providing services to taxonomists for standard genome sequencing and annotation.</title>
        <authorList>
            <consortium name="The Broad Institute Genomics Platform"/>
            <consortium name="The Broad Institute Genome Sequencing Center for Infectious Disease"/>
            <person name="Wu L."/>
            <person name="Ma J."/>
        </authorList>
    </citation>
    <scope>NUCLEOTIDE SEQUENCE [LARGE SCALE GENOMIC DNA]</scope>
    <source>
        <strain evidence="4 5">JCM 14162</strain>
    </source>
</reference>